<organism evidence="3 4">
    <name type="scientific">Novosphingobium kalidii</name>
    <dbReference type="NCBI Taxonomy" id="3230299"/>
    <lineage>
        <taxon>Bacteria</taxon>
        <taxon>Pseudomonadati</taxon>
        <taxon>Pseudomonadota</taxon>
        <taxon>Alphaproteobacteria</taxon>
        <taxon>Sphingomonadales</taxon>
        <taxon>Sphingomonadaceae</taxon>
        <taxon>Novosphingobium</taxon>
    </lineage>
</organism>
<sequence length="256" mass="27684">MDTDSYRPASGYQPGSPRERLISSVLSIGIILIVVLAIIFQAVVSPERSQSKRPVTFNVAAEDSDKAARSSQARPKAPRAANRAQEQSSSRPKPPVTVQKQIAAPETEEDIPGFIKMSRADLAASDISRMKEPASGSDTNGHGNDASTAYGPGEGPGGVRLYEADWYRKPTDAELATYMPQSGAISGWGLIACQTVERYGVENCQILGESPRGSGFGRAVQNAAWQFKVLPPRIDNKPQIGAWVRIRIDYRVREAG</sequence>
<name>A0ABV2CZY5_9SPHN</name>
<evidence type="ECO:0000313" key="4">
    <source>
        <dbReference type="Proteomes" id="UP001548713"/>
    </source>
</evidence>
<feature type="region of interest" description="Disordered" evidence="1">
    <location>
        <begin position="50"/>
        <end position="114"/>
    </location>
</feature>
<proteinExistence type="predicted"/>
<evidence type="ECO:0000256" key="1">
    <source>
        <dbReference type="SAM" id="MobiDB-lite"/>
    </source>
</evidence>
<keyword evidence="4" id="KW-1185">Reference proteome</keyword>
<keyword evidence="2" id="KW-0472">Membrane</keyword>
<dbReference type="Proteomes" id="UP001548713">
    <property type="component" value="Unassembled WGS sequence"/>
</dbReference>
<comment type="caution">
    <text evidence="3">The sequence shown here is derived from an EMBL/GenBank/DDBJ whole genome shotgun (WGS) entry which is preliminary data.</text>
</comment>
<keyword evidence="2" id="KW-1133">Transmembrane helix</keyword>
<dbReference type="EMBL" id="JBEWLY010000013">
    <property type="protein sequence ID" value="MET1755161.1"/>
    <property type="molecule type" value="Genomic_DNA"/>
</dbReference>
<evidence type="ECO:0000313" key="3">
    <source>
        <dbReference type="EMBL" id="MET1755161.1"/>
    </source>
</evidence>
<feature type="transmembrane region" description="Helical" evidence="2">
    <location>
        <begin position="21"/>
        <end position="44"/>
    </location>
</feature>
<protein>
    <recommendedName>
        <fullName evidence="5">Protein TonB</fullName>
    </recommendedName>
</protein>
<feature type="region of interest" description="Disordered" evidence="1">
    <location>
        <begin position="130"/>
        <end position="156"/>
    </location>
</feature>
<dbReference type="RefSeq" id="WP_353983639.1">
    <property type="nucleotide sequence ID" value="NZ_JBEWLY010000013.1"/>
</dbReference>
<evidence type="ECO:0008006" key="5">
    <source>
        <dbReference type="Google" id="ProtNLM"/>
    </source>
</evidence>
<keyword evidence="2" id="KW-0812">Transmembrane</keyword>
<reference evidence="3 4" key="1">
    <citation type="submission" date="2024-07" db="EMBL/GenBank/DDBJ databases">
        <title>Novosphingobium kalidii RD2P27.</title>
        <authorList>
            <person name="Sun J.-Q."/>
        </authorList>
    </citation>
    <scope>NUCLEOTIDE SEQUENCE [LARGE SCALE GENOMIC DNA]</scope>
    <source>
        <strain evidence="3 4">RD2P27</strain>
    </source>
</reference>
<feature type="compositionally biased region" description="Polar residues" evidence="1">
    <location>
        <begin position="136"/>
        <end position="147"/>
    </location>
</feature>
<gene>
    <name evidence="3" type="ORF">ABVV53_06800</name>
</gene>
<evidence type="ECO:0000256" key="2">
    <source>
        <dbReference type="SAM" id="Phobius"/>
    </source>
</evidence>
<accession>A0ABV2CZY5</accession>
<feature type="compositionally biased region" description="Low complexity" evidence="1">
    <location>
        <begin position="73"/>
        <end position="84"/>
    </location>
</feature>